<feature type="transmembrane region" description="Helical" evidence="1">
    <location>
        <begin position="21"/>
        <end position="42"/>
    </location>
</feature>
<organism evidence="2">
    <name type="scientific">Anguilla anguilla</name>
    <name type="common">European freshwater eel</name>
    <name type="synonym">Muraena anguilla</name>
    <dbReference type="NCBI Taxonomy" id="7936"/>
    <lineage>
        <taxon>Eukaryota</taxon>
        <taxon>Metazoa</taxon>
        <taxon>Chordata</taxon>
        <taxon>Craniata</taxon>
        <taxon>Vertebrata</taxon>
        <taxon>Euteleostomi</taxon>
        <taxon>Actinopterygii</taxon>
        <taxon>Neopterygii</taxon>
        <taxon>Teleostei</taxon>
        <taxon>Anguilliformes</taxon>
        <taxon>Anguillidae</taxon>
        <taxon>Anguilla</taxon>
    </lineage>
</organism>
<keyword evidence="1" id="KW-1133">Transmembrane helix</keyword>
<protein>
    <submittedName>
        <fullName evidence="2">Uncharacterized protein</fullName>
    </submittedName>
</protein>
<name>A0A0E9VN76_ANGAN</name>
<reference evidence="2" key="1">
    <citation type="submission" date="2014-11" db="EMBL/GenBank/DDBJ databases">
        <authorList>
            <person name="Amaro Gonzalez C."/>
        </authorList>
    </citation>
    <scope>NUCLEOTIDE SEQUENCE</scope>
</reference>
<dbReference type="AlphaFoldDB" id="A0A0E9VN76"/>
<keyword evidence="1" id="KW-0472">Membrane</keyword>
<reference evidence="2" key="2">
    <citation type="journal article" date="2015" name="Fish Shellfish Immunol.">
        <title>Early steps in the European eel (Anguilla anguilla)-Vibrio vulnificus interaction in the gills: Role of the RtxA13 toxin.</title>
        <authorList>
            <person name="Callol A."/>
            <person name="Pajuelo D."/>
            <person name="Ebbesson L."/>
            <person name="Teles M."/>
            <person name="MacKenzie S."/>
            <person name="Amaro C."/>
        </authorList>
    </citation>
    <scope>NUCLEOTIDE SEQUENCE</scope>
</reference>
<evidence type="ECO:0000256" key="1">
    <source>
        <dbReference type="SAM" id="Phobius"/>
    </source>
</evidence>
<dbReference type="EMBL" id="GBXM01029737">
    <property type="protein sequence ID" value="JAH78840.1"/>
    <property type="molecule type" value="Transcribed_RNA"/>
</dbReference>
<accession>A0A0E9VN76</accession>
<proteinExistence type="predicted"/>
<evidence type="ECO:0000313" key="2">
    <source>
        <dbReference type="EMBL" id="JAH78840.1"/>
    </source>
</evidence>
<keyword evidence="1" id="KW-0812">Transmembrane</keyword>
<sequence>MRNSFISALFKSTLSDTSFSTVFHLICFRLIKCFFCLCFLVVPNYTNKSEAVRQ</sequence>